<keyword evidence="3" id="KW-1185">Reference proteome</keyword>
<feature type="transmembrane region" description="Helical" evidence="1">
    <location>
        <begin position="6"/>
        <end position="27"/>
    </location>
</feature>
<evidence type="ECO:0000313" key="3">
    <source>
        <dbReference type="Proteomes" id="UP001431131"/>
    </source>
</evidence>
<dbReference type="InterPro" id="IPR019074">
    <property type="entry name" value="YabQ"/>
</dbReference>
<dbReference type="Proteomes" id="UP001431131">
    <property type="component" value="Unassembled WGS sequence"/>
</dbReference>
<dbReference type="NCBIfam" id="TIGR02893">
    <property type="entry name" value="spore_yabQ"/>
    <property type="match status" value="1"/>
</dbReference>
<evidence type="ECO:0000256" key="1">
    <source>
        <dbReference type="SAM" id="Phobius"/>
    </source>
</evidence>
<dbReference type="AlphaFoldDB" id="A0AAW5ECP0"/>
<organism evidence="2 3">
    <name type="scientific">Fredinandcohnia quinoae</name>
    <dbReference type="NCBI Taxonomy" id="2918902"/>
    <lineage>
        <taxon>Bacteria</taxon>
        <taxon>Bacillati</taxon>
        <taxon>Bacillota</taxon>
        <taxon>Bacilli</taxon>
        <taxon>Bacillales</taxon>
        <taxon>Bacillaceae</taxon>
        <taxon>Fredinandcohnia</taxon>
    </lineage>
</organism>
<dbReference type="RefSeq" id="WP_240256844.1">
    <property type="nucleotide sequence ID" value="NZ_JAKTTI010000030.1"/>
</dbReference>
<protein>
    <submittedName>
        <fullName evidence="2">Spore cortex biosynthesis protein YabQ</fullName>
    </submittedName>
</protein>
<accession>A0AAW5ECP0</accession>
<evidence type="ECO:0000313" key="2">
    <source>
        <dbReference type="EMBL" id="MCH1626928.1"/>
    </source>
</evidence>
<feature type="transmembrane region" description="Helical" evidence="1">
    <location>
        <begin position="39"/>
        <end position="62"/>
    </location>
</feature>
<proteinExistence type="predicted"/>
<keyword evidence="1" id="KW-1133">Transmembrane helix</keyword>
<keyword evidence="1" id="KW-0812">Transmembrane</keyword>
<sequence length="211" mass="24748">MTLTTQFYTMIAMVCMGGWLGAALDTYGRFLKRSTRANYIVFINDILFWVSQGLIIFYTLLVVNEGELRFYVFVAVLCGFAAYQSLLKSIYLRILERFIQAIIVIYQFLIRMGNLFIIKPIKMLFQLIIAILLGLVKIVLVIGNILLKFVLFLLKICFAPFKWIGILIWRIVPNSLKDILENIFFKCAGILRKIENMKHIFIKWWKKIRKL</sequence>
<feature type="transmembrane region" description="Helical" evidence="1">
    <location>
        <begin position="98"/>
        <end position="117"/>
    </location>
</feature>
<feature type="transmembrane region" description="Helical" evidence="1">
    <location>
        <begin position="149"/>
        <end position="172"/>
    </location>
</feature>
<gene>
    <name evidence="2" type="primary">yabQ</name>
    <name evidence="2" type="ORF">MJG50_16460</name>
</gene>
<feature type="transmembrane region" description="Helical" evidence="1">
    <location>
        <begin position="68"/>
        <end position="86"/>
    </location>
</feature>
<feature type="transmembrane region" description="Helical" evidence="1">
    <location>
        <begin position="123"/>
        <end position="142"/>
    </location>
</feature>
<dbReference type="Pfam" id="PF09578">
    <property type="entry name" value="Spore_YabQ"/>
    <property type="match status" value="1"/>
</dbReference>
<comment type="caution">
    <text evidence="2">The sequence shown here is derived from an EMBL/GenBank/DDBJ whole genome shotgun (WGS) entry which is preliminary data.</text>
</comment>
<name>A0AAW5ECP0_9BACI</name>
<reference evidence="2" key="1">
    <citation type="submission" date="2022-02" db="EMBL/GenBank/DDBJ databases">
        <title>Fredinandcohnia quinoae sp. nov. isolated from Chenopodium quinoa seeds.</title>
        <authorList>
            <person name="Saati-Santamaria Z."/>
            <person name="Flores-Felix J.D."/>
            <person name="Igual J.M."/>
            <person name="Velazquez E."/>
            <person name="Garcia-Fraile P."/>
            <person name="Martinez-Molina E."/>
        </authorList>
    </citation>
    <scope>NUCLEOTIDE SEQUENCE</scope>
    <source>
        <strain evidence="2">SECRCQ15</strain>
    </source>
</reference>
<keyword evidence="1" id="KW-0472">Membrane</keyword>
<dbReference type="EMBL" id="JAKTTI010000030">
    <property type="protein sequence ID" value="MCH1626928.1"/>
    <property type="molecule type" value="Genomic_DNA"/>
</dbReference>